<organism evidence="1 2">
    <name type="scientific">Streptomyces tunisiensis</name>
    <dbReference type="NCBI Taxonomy" id="948699"/>
    <lineage>
        <taxon>Bacteria</taxon>
        <taxon>Bacillati</taxon>
        <taxon>Actinomycetota</taxon>
        <taxon>Actinomycetes</taxon>
        <taxon>Kitasatosporales</taxon>
        <taxon>Streptomycetaceae</taxon>
        <taxon>Streptomyces</taxon>
    </lineage>
</organism>
<proteinExistence type="predicted"/>
<gene>
    <name evidence="1" type="ORF">GCM10022285_17210</name>
</gene>
<dbReference type="Proteomes" id="UP001501845">
    <property type="component" value="Unassembled WGS sequence"/>
</dbReference>
<comment type="caution">
    <text evidence="1">The sequence shown here is derived from an EMBL/GenBank/DDBJ whole genome shotgun (WGS) entry which is preliminary data.</text>
</comment>
<reference evidence="2" key="1">
    <citation type="journal article" date="2019" name="Int. J. Syst. Evol. Microbiol.">
        <title>The Global Catalogue of Microorganisms (GCM) 10K type strain sequencing project: providing services to taxonomists for standard genome sequencing and annotation.</title>
        <authorList>
            <consortium name="The Broad Institute Genomics Platform"/>
            <consortium name="The Broad Institute Genome Sequencing Center for Infectious Disease"/>
            <person name="Wu L."/>
            <person name="Ma J."/>
        </authorList>
    </citation>
    <scope>NUCLEOTIDE SEQUENCE [LARGE SCALE GENOMIC DNA]</scope>
    <source>
        <strain evidence="2">JCM 17589</strain>
    </source>
</reference>
<evidence type="ECO:0000313" key="1">
    <source>
        <dbReference type="EMBL" id="GAA4129523.1"/>
    </source>
</evidence>
<sequence length="84" mass="9092">MDRWISQPAKALVEPSSPATIVIIAVSMTGRETDIQMPMPTPPTRPAAAPQTACTGITAVLEEMCDAVVMVIVPFVGWFSCFRR</sequence>
<keyword evidence="2" id="KW-1185">Reference proteome</keyword>
<name>A0ABP7Y244_9ACTN</name>
<evidence type="ECO:0000313" key="2">
    <source>
        <dbReference type="Proteomes" id="UP001501845"/>
    </source>
</evidence>
<dbReference type="EMBL" id="BAABBU010000006">
    <property type="protein sequence ID" value="GAA4129523.1"/>
    <property type="molecule type" value="Genomic_DNA"/>
</dbReference>
<accession>A0ABP7Y244</accession>
<protein>
    <submittedName>
        <fullName evidence="1">Uncharacterized protein</fullName>
    </submittedName>
</protein>